<proteinExistence type="inferred from homology"/>
<gene>
    <name evidence="4" type="ordered locus">Marky_0630</name>
</gene>
<sequence>MQGQPKPVPGAGGVVFNPQGEVLLIRDANGYWVFPKGHLEPGETPEAAAVREVREETGIEARIVHPLSSTRYINARGVPREIRWFLMRGAGRVRMEAGLNGCGFFPPDEARRMLAFPEDVRLLEEALEHLAL</sequence>
<dbReference type="SUPFAM" id="SSF55811">
    <property type="entry name" value="Nudix"/>
    <property type="match status" value="1"/>
</dbReference>
<protein>
    <submittedName>
        <fullName evidence="4">NUDIX hydrolase</fullName>
    </submittedName>
</protein>
<dbReference type="eggNOG" id="COG1051">
    <property type="taxonomic scope" value="Bacteria"/>
</dbReference>
<dbReference type="PROSITE" id="PS51462">
    <property type="entry name" value="NUDIX"/>
    <property type="match status" value="1"/>
</dbReference>
<evidence type="ECO:0000256" key="2">
    <source>
        <dbReference type="RuleBase" id="RU003476"/>
    </source>
</evidence>
<dbReference type="EMBL" id="CP002630">
    <property type="protein sequence ID" value="AEB11380.1"/>
    <property type="molecule type" value="Genomic_DNA"/>
</dbReference>
<evidence type="ECO:0000313" key="5">
    <source>
        <dbReference type="Proteomes" id="UP000007030"/>
    </source>
</evidence>
<keyword evidence="1 2" id="KW-0378">Hydrolase</keyword>
<dbReference type="InterPro" id="IPR015797">
    <property type="entry name" value="NUDIX_hydrolase-like_dom_sf"/>
</dbReference>
<dbReference type="Proteomes" id="UP000007030">
    <property type="component" value="Chromosome"/>
</dbReference>
<dbReference type="HOGENOM" id="CLU_037162_14_4_0"/>
<dbReference type="CDD" id="cd03673">
    <property type="entry name" value="NUDIX_Ap6A_hydrolase"/>
    <property type="match status" value="1"/>
</dbReference>
<dbReference type="PANTHER" id="PTHR21340">
    <property type="entry name" value="DIADENOSINE 5,5-P1,P4-TETRAPHOSPHATE PYROPHOSPHOHYDROLASE MUTT"/>
    <property type="match status" value="1"/>
</dbReference>
<dbReference type="PROSITE" id="PS00893">
    <property type="entry name" value="NUDIX_BOX"/>
    <property type="match status" value="1"/>
</dbReference>
<dbReference type="PRINTS" id="PR00502">
    <property type="entry name" value="NUDIXFAMILY"/>
</dbReference>
<organism evidence="4 5">
    <name type="scientific">Marinithermus hydrothermalis (strain DSM 14884 / JCM 11576 / T1)</name>
    <dbReference type="NCBI Taxonomy" id="869210"/>
    <lineage>
        <taxon>Bacteria</taxon>
        <taxon>Thermotogati</taxon>
        <taxon>Deinococcota</taxon>
        <taxon>Deinococci</taxon>
        <taxon>Thermales</taxon>
        <taxon>Thermaceae</taxon>
        <taxon>Marinithermus</taxon>
    </lineage>
</organism>
<dbReference type="GO" id="GO:0004081">
    <property type="term" value="F:bis(5'-nucleosyl)-tetraphosphatase (asymmetrical) activity"/>
    <property type="evidence" value="ECO:0007669"/>
    <property type="project" value="TreeGrafter"/>
</dbReference>
<accession>F2NQ69</accession>
<evidence type="ECO:0000313" key="4">
    <source>
        <dbReference type="EMBL" id="AEB11380.1"/>
    </source>
</evidence>
<evidence type="ECO:0000259" key="3">
    <source>
        <dbReference type="PROSITE" id="PS51462"/>
    </source>
</evidence>
<dbReference type="InterPro" id="IPR051325">
    <property type="entry name" value="Nudix_hydrolase_domain"/>
</dbReference>
<dbReference type="RefSeq" id="WP_013703432.1">
    <property type="nucleotide sequence ID" value="NC_015387.1"/>
</dbReference>
<dbReference type="OrthoDB" id="9816289at2"/>
<comment type="similarity">
    <text evidence="2">Belongs to the Nudix hydrolase family.</text>
</comment>
<dbReference type="KEGG" id="mhd:Marky_0630"/>
<dbReference type="STRING" id="869210.Marky_0630"/>
<dbReference type="GO" id="GO:0006754">
    <property type="term" value="P:ATP biosynthetic process"/>
    <property type="evidence" value="ECO:0007669"/>
    <property type="project" value="TreeGrafter"/>
</dbReference>
<dbReference type="Pfam" id="PF00293">
    <property type="entry name" value="NUDIX"/>
    <property type="match status" value="1"/>
</dbReference>
<dbReference type="InterPro" id="IPR020476">
    <property type="entry name" value="Nudix_hydrolase"/>
</dbReference>
<dbReference type="GO" id="GO:0006167">
    <property type="term" value="P:AMP biosynthetic process"/>
    <property type="evidence" value="ECO:0007669"/>
    <property type="project" value="TreeGrafter"/>
</dbReference>
<dbReference type="PANTHER" id="PTHR21340:SF0">
    <property type="entry name" value="BIS(5'-NUCLEOSYL)-TETRAPHOSPHATASE [ASYMMETRICAL]"/>
    <property type="match status" value="1"/>
</dbReference>
<keyword evidence="5" id="KW-1185">Reference proteome</keyword>
<reference evidence="4 5" key="1">
    <citation type="journal article" date="2012" name="Stand. Genomic Sci.">
        <title>Complete genome sequence of the aerobic, heterotroph Marinithermus hydrothermalis type strain (T1(T)) from a deep-sea hydrothermal vent chimney.</title>
        <authorList>
            <person name="Copeland A."/>
            <person name="Gu W."/>
            <person name="Yasawong M."/>
            <person name="Lapidus A."/>
            <person name="Lucas S."/>
            <person name="Deshpande S."/>
            <person name="Pagani I."/>
            <person name="Tapia R."/>
            <person name="Cheng J.F."/>
            <person name="Goodwin L.A."/>
            <person name="Pitluck S."/>
            <person name="Liolios K."/>
            <person name="Ivanova N."/>
            <person name="Mavromatis K."/>
            <person name="Mikhailova N."/>
            <person name="Pati A."/>
            <person name="Chen A."/>
            <person name="Palaniappan K."/>
            <person name="Land M."/>
            <person name="Pan C."/>
            <person name="Brambilla E.M."/>
            <person name="Rohde M."/>
            <person name="Tindall B.J."/>
            <person name="Sikorski J."/>
            <person name="Goker M."/>
            <person name="Detter J.C."/>
            <person name="Bristow J."/>
            <person name="Eisen J.A."/>
            <person name="Markowitz V."/>
            <person name="Hugenholtz P."/>
            <person name="Kyrpides N.C."/>
            <person name="Klenk H.P."/>
            <person name="Woyke T."/>
        </authorList>
    </citation>
    <scope>NUCLEOTIDE SEQUENCE [LARGE SCALE GENOMIC DNA]</scope>
    <source>
        <strain evidence="5">DSM 14884 / JCM 11576 / T1</strain>
    </source>
</reference>
<dbReference type="AlphaFoldDB" id="F2NQ69"/>
<name>F2NQ69_MARHT</name>
<dbReference type="Gene3D" id="3.90.79.10">
    <property type="entry name" value="Nucleoside Triphosphate Pyrophosphohydrolase"/>
    <property type="match status" value="1"/>
</dbReference>
<feature type="domain" description="Nudix hydrolase" evidence="3">
    <location>
        <begin position="6"/>
        <end position="127"/>
    </location>
</feature>
<dbReference type="InterPro" id="IPR020084">
    <property type="entry name" value="NUDIX_hydrolase_CS"/>
</dbReference>
<dbReference type="InterPro" id="IPR000086">
    <property type="entry name" value="NUDIX_hydrolase_dom"/>
</dbReference>
<evidence type="ECO:0000256" key="1">
    <source>
        <dbReference type="ARBA" id="ARBA00022801"/>
    </source>
</evidence>